<feature type="transmembrane region" description="Helical" evidence="12">
    <location>
        <begin position="299"/>
        <end position="317"/>
    </location>
</feature>
<evidence type="ECO:0000313" key="13">
    <source>
        <dbReference type="EMBL" id="KAG9238665.1"/>
    </source>
</evidence>
<dbReference type="AlphaFoldDB" id="A0A9P8C9P3"/>
<dbReference type="PANTHER" id="PTHR22760:SF1">
    <property type="entry name" value="DOL-P-MAN:MAN(7)GLCNAC(2)-PP-DOL ALPHA-1,6-MANNOSYLTRANSFERASE"/>
    <property type="match status" value="1"/>
</dbReference>
<evidence type="ECO:0000256" key="3">
    <source>
        <dbReference type="ARBA" id="ARBA00007063"/>
    </source>
</evidence>
<dbReference type="InterPro" id="IPR005599">
    <property type="entry name" value="GPI_mannosylTrfase"/>
</dbReference>
<keyword evidence="7 12" id="KW-0256">Endoplasmic reticulum</keyword>
<evidence type="ECO:0000256" key="4">
    <source>
        <dbReference type="ARBA" id="ARBA00022676"/>
    </source>
</evidence>
<evidence type="ECO:0000256" key="2">
    <source>
        <dbReference type="ARBA" id="ARBA00004922"/>
    </source>
</evidence>
<protein>
    <recommendedName>
        <fullName evidence="12">Mannosyltransferase</fullName>
        <ecNumber evidence="12">2.4.1.-</ecNumber>
    </recommendedName>
</protein>
<evidence type="ECO:0000256" key="8">
    <source>
        <dbReference type="ARBA" id="ARBA00022989"/>
    </source>
</evidence>
<keyword evidence="9 12" id="KW-0472">Membrane</keyword>
<reference evidence="13" key="1">
    <citation type="journal article" date="2021" name="IMA Fungus">
        <title>Genomic characterization of three marine fungi, including Emericellopsis atlantica sp. nov. with signatures of a generalist lifestyle and marine biomass degradation.</title>
        <authorList>
            <person name="Hagestad O.C."/>
            <person name="Hou L."/>
            <person name="Andersen J.H."/>
            <person name="Hansen E.H."/>
            <person name="Altermark B."/>
            <person name="Li C."/>
            <person name="Kuhnert E."/>
            <person name="Cox R.J."/>
            <person name="Crous P.W."/>
            <person name="Spatafora J.W."/>
            <person name="Lail K."/>
            <person name="Amirebrahimi M."/>
            <person name="Lipzen A."/>
            <person name="Pangilinan J."/>
            <person name="Andreopoulos W."/>
            <person name="Hayes R.D."/>
            <person name="Ng V."/>
            <person name="Grigoriev I.V."/>
            <person name="Jackson S.A."/>
            <person name="Sutton T.D.S."/>
            <person name="Dobson A.D.W."/>
            <person name="Rama T."/>
        </authorList>
    </citation>
    <scope>NUCLEOTIDE SEQUENCE</scope>
    <source>
        <strain evidence="13">TRa018bII</strain>
    </source>
</reference>
<feature type="transmembrane region" description="Helical" evidence="12">
    <location>
        <begin position="323"/>
        <end position="344"/>
    </location>
</feature>
<keyword evidence="4 12" id="KW-0328">Glycosyltransferase</keyword>
<keyword evidence="8 12" id="KW-1133">Transmembrane helix</keyword>
<evidence type="ECO:0000256" key="11">
    <source>
        <dbReference type="ARBA" id="ARBA00048899"/>
    </source>
</evidence>
<feature type="transmembrane region" description="Helical" evidence="12">
    <location>
        <begin position="175"/>
        <end position="196"/>
    </location>
</feature>
<feature type="transmembrane region" description="Helical" evidence="12">
    <location>
        <begin position="208"/>
        <end position="231"/>
    </location>
</feature>
<comment type="caution">
    <text evidence="13">The sequence shown here is derived from an EMBL/GenBank/DDBJ whole genome shotgun (WGS) entry which is preliminary data.</text>
</comment>
<comment type="function">
    <text evidence="10">Mannosyltransferase that operates in the biosynthetic pathway of dolichol-linked oligosaccharides, the glycan precursors employed in protein asparagine (N)-glycosylation. The assembly of dolichol-linked oligosaccharides begins on the cytosolic side of the endoplasmic reticulum membrane and finishes in its lumen. The sequential addition of sugars to dolichol pyrophosphate produces dolichol-linked oligosaccharides containing fourteen sugars, including two GlcNAcs, nine mannoses and three glucoses. Once assembled, the oligosaccharide is transferred from the lipid to nascent proteins by oligosaccharyltransferases. In the lumen of the endoplasmic reticulum, adds the eighth mannose residue in an alpha-1,6 linkage onto Man(7)GlcNAc(2)-PP-dolichol to produce Man(8)GlcNAc(2)-PP-dolichol.</text>
</comment>
<evidence type="ECO:0000256" key="5">
    <source>
        <dbReference type="ARBA" id="ARBA00022679"/>
    </source>
</evidence>
<organism evidence="13 14">
    <name type="scientific">Amylocarpus encephaloides</name>
    <dbReference type="NCBI Taxonomy" id="45428"/>
    <lineage>
        <taxon>Eukaryota</taxon>
        <taxon>Fungi</taxon>
        <taxon>Dikarya</taxon>
        <taxon>Ascomycota</taxon>
        <taxon>Pezizomycotina</taxon>
        <taxon>Leotiomycetes</taxon>
        <taxon>Helotiales</taxon>
        <taxon>Helotiales incertae sedis</taxon>
        <taxon>Amylocarpus</taxon>
    </lineage>
</organism>
<feature type="transmembrane region" description="Helical" evidence="12">
    <location>
        <begin position="145"/>
        <end position="163"/>
    </location>
</feature>
<name>A0A9P8C9P3_9HELO</name>
<sequence>MKPIDAVLVLLIPTFILLHLLVAPYTKVEESFNIQAIHDITKFGLPLRNISSALQAYDHATFPGAVPRTFIGALALAGVSKPMIAVAGWGQAQLSVRAALGLFNAACLWKYERGLRSAFGPDVGRWYVLLQATQFHVIYYASRTLPNMLAFGLTTLAFGQFLPRPGRLDPQRQRRGIAILVFAAVVFRSEIALLLATQVLSSLLQSRISLQAVITTGIVSGLLSVTTTTLIDSYFWQKPLWPELWGFYYNVFEGKSSDWGTSPFMHYFTSLLPKLLLNPLIQFMFIPMAVVEPATKIDALNLVIPSLLFIAIYSIQPHKEARFIIYVVPQLTAAASLSASWIWTRRSKNPKYTIGAILLVLSLLGSFVASTAMLLVSSLNYPGGEAIASLHKILTHTPWPEHSNDSIQAPINIHMDVLSCMTGVTRFHQLAQHDTSSIYPLVDGKNFRVHYDKTENSTILLAPSFWAQFDYALMEDPSAALGNWEIVDTIFAYSGIELLRPKDGSSFSEHLERVYAAEEGDGEGGQEERMRIRAREMNGFGTFNLLRDGVRSVTGGWWVGPRMRPSVRILRRVKD</sequence>
<dbReference type="EC" id="2.4.1.-" evidence="12"/>
<dbReference type="GO" id="GO:0006487">
    <property type="term" value="P:protein N-linked glycosylation"/>
    <property type="evidence" value="ECO:0007669"/>
    <property type="project" value="TreeGrafter"/>
</dbReference>
<feature type="transmembrane region" description="Helical" evidence="12">
    <location>
        <begin position="6"/>
        <end position="25"/>
    </location>
</feature>
<keyword evidence="6 12" id="KW-0812">Transmembrane</keyword>
<keyword evidence="14" id="KW-1185">Reference proteome</keyword>
<dbReference type="EMBL" id="MU251367">
    <property type="protein sequence ID" value="KAG9238665.1"/>
    <property type="molecule type" value="Genomic_DNA"/>
</dbReference>
<evidence type="ECO:0000256" key="7">
    <source>
        <dbReference type="ARBA" id="ARBA00022824"/>
    </source>
</evidence>
<proteinExistence type="inferred from homology"/>
<dbReference type="Pfam" id="PF03901">
    <property type="entry name" value="Glyco_transf_22"/>
    <property type="match status" value="1"/>
</dbReference>
<dbReference type="PANTHER" id="PTHR22760">
    <property type="entry name" value="GLYCOSYLTRANSFERASE"/>
    <property type="match status" value="1"/>
</dbReference>
<comment type="pathway">
    <text evidence="2">Protein modification; protein glycosylation.</text>
</comment>
<comment type="catalytic activity">
    <reaction evidence="11">
        <text>an alpha-D-Man-(1-&gt;2)-alpha-D-Man-(1-&gt;2)-alpha-D-Man-(1-&gt;3)-[alpha-D-Man-(1-&gt;2)-alpha-D-Man-(1-&gt;3)-alpha-D-Man-(1-&gt;6)]-beta-D-Man-(1-&gt;4)-beta-D-GlcNAc-(1-&gt;4)-alpha-D-GlcNAc-diphospho-di-trans,poly-cis-dolichol + a di-trans,poly-cis-dolichyl beta-D-mannosyl phosphate = an alpha-D-Man-(1-&gt;2)-alpha-D-Man-(1-&gt;2)-alpha-D-Man-(1-&gt;3)-[alpha-D-Man-(1-&gt;2)-alpha-D-Man-(1-&gt;3)-[alpha-D-Man-(1-&gt;6)]-alpha-D-Man-(1-&gt;6)]-beta-D-Man-(1-&gt;4)-beta-D-GlcNAc-(1-&gt;4)-alpha-D-GlcNAc-diphospho-di-trans,poly-cis-dolichol + a di-trans,poly-cis-dolichyl phosphate + H(+)</text>
        <dbReference type="Rhea" id="RHEA:29535"/>
        <dbReference type="Rhea" id="RHEA-COMP:19498"/>
        <dbReference type="Rhea" id="RHEA-COMP:19501"/>
        <dbReference type="Rhea" id="RHEA-COMP:19518"/>
        <dbReference type="Rhea" id="RHEA-COMP:19519"/>
        <dbReference type="ChEBI" id="CHEBI:15378"/>
        <dbReference type="ChEBI" id="CHEBI:57683"/>
        <dbReference type="ChEBI" id="CHEBI:58211"/>
        <dbReference type="ChEBI" id="CHEBI:132517"/>
        <dbReference type="ChEBI" id="CHEBI:132519"/>
        <dbReference type="EC" id="2.4.1.260"/>
    </reaction>
    <physiologicalReaction direction="left-to-right" evidence="11">
        <dbReference type="Rhea" id="RHEA:29536"/>
    </physiologicalReaction>
</comment>
<dbReference type="GO" id="GO:0052917">
    <property type="term" value="F:dol-P-Man:Man(7)GlcNAc(2)-PP-Dol alpha-1,6-mannosyltransferase activity"/>
    <property type="evidence" value="ECO:0007669"/>
    <property type="project" value="UniProtKB-EC"/>
</dbReference>
<gene>
    <name evidence="13" type="ORF">BJ875DRAFT_24694</name>
</gene>
<accession>A0A9P8C9P3</accession>
<dbReference type="GO" id="GO:0005789">
    <property type="term" value="C:endoplasmic reticulum membrane"/>
    <property type="evidence" value="ECO:0007669"/>
    <property type="project" value="UniProtKB-SubCell"/>
</dbReference>
<keyword evidence="5" id="KW-0808">Transferase</keyword>
<evidence type="ECO:0000256" key="12">
    <source>
        <dbReference type="RuleBase" id="RU363075"/>
    </source>
</evidence>
<feature type="transmembrane region" description="Helical" evidence="12">
    <location>
        <begin position="264"/>
        <end position="287"/>
    </location>
</feature>
<evidence type="ECO:0000256" key="10">
    <source>
        <dbReference type="ARBA" id="ARBA00044721"/>
    </source>
</evidence>
<evidence type="ECO:0000256" key="9">
    <source>
        <dbReference type="ARBA" id="ARBA00023136"/>
    </source>
</evidence>
<evidence type="ECO:0000313" key="14">
    <source>
        <dbReference type="Proteomes" id="UP000824998"/>
    </source>
</evidence>
<evidence type="ECO:0000256" key="1">
    <source>
        <dbReference type="ARBA" id="ARBA00004477"/>
    </source>
</evidence>
<feature type="transmembrane region" description="Helical" evidence="12">
    <location>
        <begin position="356"/>
        <end position="376"/>
    </location>
</feature>
<dbReference type="OrthoDB" id="19039at2759"/>
<dbReference type="Proteomes" id="UP000824998">
    <property type="component" value="Unassembled WGS sequence"/>
</dbReference>
<comment type="subcellular location">
    <subcellularLocation>
        <location evidence="1 12">Endoplasmic reticulum membrane</location>
        <topology evidence="1 12">Multi-pass membrane protein</topology>
    </subcellularLocation>
</comment>
<comment type="similarity">
    <text evidence="3 12">Belongs to the glycosyltransferase 22 family.</text>
</comment>
<evidence type="ECO:0000256" key="6">
    <source>
        <dbReference type="ARBA" id="ARBA00022692"/>
    </source>
</evidence>